<evidence type="ECO:0000256" key="3">
    <source>
        <dbReference type="ARBA" id="ARBA00023015"/>
    </source>
</evidence>
<dbReference type="InterPro" id="IPR050815">
    <property type="entry name" value="TF_fung"/>
</dbReference>
<reference evidence="8 9" key="1">
    <citation type="submission" date="2015-01" db="EMBL/GenBank/DDBJ databases">
        <title>The Genome Sequence of Rhinocladiella mackenzie CBS 650.93.</title>
        <authorList>
            <consortium name="The Broad Institute Genomics Platform"/>
            <person name="Cuomo C."/>
            <person name="de Hoog S."/>
            <person name="Gorbushina A."/>
            <person name="Stielow B."/>
            <person name="Teixiera M."/>
            <person name="Abouelleil A."/>
            <person name="Chapman S.B."/>
            <person name="Priest M."/>
            <person name="Young S.K."/>
            <person name="Wortman J."/>
            <person name="Nusbaum C."/>
            <person name="Birren B."/>
        </authorList>
    </citation>
    <scope>NUCLEOTIDE SEQUENCE [LARGE SCALE GENOMIC DNA]</scope>
    <source>
        <strain evidence="8 9">CBS 650.93</strain>
    </source>
</reference>
<dbReference type="GO" id="GO:0006351">
    <property type="term" value="P:DNA-templated transcription"/>
    <property type="evidence" value="ECO:0007669"/>
    <property type="project" value="InterPro"/>
</dbReference>
<dbReference type="Proteomes" id="UP000053617">
    <property type="component" value="Unassembled WGS sequence"/>
</dbReference>
<dbReference type="GeneID" id="25293915"/>
<evidence type="ECO:0000256" key="6">
    <source>
        <dbReference type="SAM" id="MobiDB-lite"/>
    </source>
</evidence>
<dbReference type="VEuPathDB" id="FungiDB:Z518_05844"/>
<keyword evidence="3" id="KW-0805">Transcription regulation</keyword>
<evidence type="ECO:0000256" key="1">
    <source>
        <dbReference type="ARBA" id="ARBA00004123"/>
    </source>
</evidence>
<dbReference type="AlphaFoldDB" id="A0A0D2FS62"/>
<dbReference type="GO" id="GO:0008270">
    <property type="term" value="F:zinc ion binding"/>
    <property type="evidence" value="ECO:0007669"/>
    <property type="project" value="InterPro"/>
</dbReference>
<keyword evidence="9" id="KW-1185">Reference proteome</keyword>
<dbReference type="InterPro" id="IPR007219">
    <property type="entry name" value="XnlR_reg_dom"/>
</dbReference>
<dbReference type="PANTHER" id="PTHR47338">
    <property type="entry name" value="ZN(II)2CYS6 TRANSCRIPTION FACTOR (EUROFUNG)-RELATED"/>
    <property type="match status" value="1"/>
</dbReference>
<evidence type="ECO:0000256" key="2">
    <source>
        <dbReference type="ARBA" id="ARBA00022723"/>
    </source>
</evidence>
<keyword evidence="5" id="KW-0539">Nucleus</keyword>
<dbReference type="GO" id="GO:0003677">
    <property type="term" value="F:DNA binding"/>
    <property type="evidence" value="ECO:0007669"/>
    <property type="project" value="InterPro"/>
</dbReference>
<sequence>MSILALSTRFVSGDMASQIADRPCFVVDYTNSARELVMHRVTHGPVQLSTIQALCILSLVEFNDGNTPRASTYSSLAMDLSLSAGLSSEQPRSLPDQIYEERRRCYWSVVLLKNLYGFPSGSFSFLSNERTPKVPQSPDPPLGTSSQMTDSALEQPEGPNNASEPSDLGIVAYAIQLSEVWQRAARYAHRRGKPDNLPAWSTQSEYSQIMAQLMDLETRLPYKYRFRPAKFADQDSDQLKKHRSFWAAWVQLQILYHTILCLLNHPLLLSLRLRSFRLTMVPEVFLQHTADLTTTHTEWVTHLINLCQQKEFTLSDPFLAHCAAAAATIYLQQSYSDDPGVRATKKDHFRTCVSFVRDMGSYWPYIHQLADKIESFENVVSTSFYNAAARNTPDSHVFIDLSLFWDIIESSFVSELPKAADSYFGPSLTLHRQASYSAEVLRSRLLPEPTRLNHEGVTRMLEDHEAVSSTHVPNPAQNSADISATEFAPPPDDEVAILAQNYFAQGQDFVGSMDDWWFSGQPG</sequence>
<dbReference type="GO" id="GO:0000981">
    <property type="term" value="F:DNA-binding transcription factor activity, RNA polymerase II-specific"/>
    <property type="evidence" value="ECO:0007669"/>
    <property type="project" value="InterPro"/>
</dbReference>
<keyword evidence="4" id="KW-0804">Transcription</keyword>
<dbReference type="CDD" id="cd12148">
    <property type="entry name" value="fungal_TF_MHR"/>
    <property type="match status" value="1"/>
</dbReference>
<dbReference type="HOGENOM" id="CLU_015161_3_0_1"/>
<evidence type="ECO:0000256" key="5">
    <source>
        <dbReference type="ARBA" id="ARBA00023242"/>
    </source>
</evidence>
<accession>A0A0D2FS62</accession>
<feature type="compositionally biased region" description="Polar residues" evidence="6">
    <location>
        <begin position="143"/>
        <end position="164"/>
    </location>
</feature>
<proteinExistence type="predicted"/>
<protein>
    <recommendedName>
        <fullName evidence="7">Xylanolytic transcriptional activator regulatory domain-containing protein</fullName>
    </recommendedName>
</protein>
<evidence type="ECO:0000259" key="7">
    <source>
        <dbReference type="Pfam" id="PF04082"/>
    </source>
</evidence>
<name>A0A0D2FS62_9EURO</name>
<dbReference type="OrthoDB" id="424974at2759"/>
<dbReference type="PANTHER" id="PTHR47338:SF9">
    <property type="entry name" value="ZN(II)2CYS6 TRANSCRIPTION FACTOR (EUROFUNG)"/>
    <property type="match status" value="1"/>
</dbReference>
<dbReference type="GO" id="GO:0005634">
    <property type="term" value="C:nucleus"/>
    <property type="evidence" value="ECO:0007669"/>
    <property type="project" value="UniProtKB-SubCell"/>
</dbReference>
<evidence type="ECO:0000256" key="4">
    <source>
        <dbReference type="ARBA" id="ARBA00023163"/>
    </source>
</evidence>
<gene>
    <name evidence="8" type="ORF">Z518_05844</name>
</gene>
<dbReference type="EMBL" id="KN847478">
    <property type="protein sequence ID" value="KIX04972.1"/>
    <property type="molecule type" value="Genomic_DNA"/>
</dbReference>
<keyword evidence="2" id="KW-0479">Metal-binding</keyword>
<dbReference type="STRING" id="1442369.A0A0D2FS62"/>
<comment type="subcellular location">
    <subcellularLocation>
        <location evidence="1">Nucleus</location>
    </subcellularLocation>
</comment>
<dbReference type="Pfam" id="PF04082">
    <property type="entry name" value="Fungal_trans"/>
    <property type="match status" value="1"/>
</dbReference>
<evidence type="ECO:0000313" key="8">
    <source>
        <dbReference type="EMBL" id="KIX04972.1"/>
    </source>
</evidence>
<evidence type="ECO:0000313" key="9">
    <source>
        <dbReference type="Proteomes" id="UP000053617"/>
    </source>
</evidence>
<organism evidence="8 9">
    <name type="scientific">Rhinocladiella mackenziei CBS 650.93</name>
    <dbReference type="NCBI Taxonomy" id="1442369"/>
    <lineage>
        <taxon>Eukaryota</taxon>
        <taxon>Fungi</taxon>
        <taxon>Dikarya</taxon>
        <taxon>Ascomycota</taxon>
        <taxon>Pezizomycotina</taxon>
        <taxon>Eurotiomycetes</taxon>
        <taxon>Chaetothyriomycetidae</taxon>
        <taxon>Chaetothyriales</taxon>
        <taxon>Herpotrichiellaceae</taxon>
        <taxon>Rhinocladiella</taxon>
    </lineage>
</organism>
<feature type="domain" description="Xylanolytic transcriptional activator regulatory" evidence="7">
    <location>
        <begin position="42"/>
        <end position="111"/>
    </location>
</feature>
<feature type="region of interest" description="Disordered" evidence="6">
    <location>
        <begin position="127"/>
        <end position="165"/>
    </location>
</feature>
<dbReference type="RefSeq" id="XP_013272108.1">
    <property type="nucleotide sequence ID" value="XM_013416654.1"/>
</dbReference>